<dbReference type="PRINTS" id="PR00364">
    <property type="entry name" value="DISEASERSIST"/>
</dbReference>
<comment type="caution">
    <text evidence="8">The sequence shown here is derived from an EMBL/GenBank/DDBJ whole genome shotgun (WGS) entry which is preliminary data.</text>
</comment>
<dbReference type="InterPro" id="IPR036388">
    <property type="entry name" value="WH-like_DNA-bd_sf"/>
</dbReference>
<feature type="region of interest" description="Disordered" evidence="4">
    <location>
        <begin position="1"/>
        <end position="33"/>
    </location>
</feature>
<dbReference type="SMART" id="SM00369">
    <property type="entry name" value="LRR_TYP"/>
    <property type="match status" value="2"/>
</dbReference>
<dbReference type="Pfam" id="PF00931">
    <property type="entry name" value="NB-ARC"/>
    <property type="match status" value="1"/>
</dbReference>
<protein>
    <recommendedName>
        <fullName evidence="10">NB-ARC domain-containing protein</fullName>
    </recommendedName>
</protein>
<dbReference type="PANTHER" id="PTHR23155:SF955">
    <property type="entry name" value="AAA+ ATPASE DOMAIN-CONTAINING PROTEIN"/>
    <property type="match status" value="1"/>
</dbReference>
<dbReference type="PANTHER" id="PTHR23155">
    <property type="entry name" value="DISEASE RESISTANCE PROTEIN RP"/>
    <property type="match status" value="1"/>
</dbReference>
<name>A0ABD3J5Y8_EUCGL</name>
<dbReference type="Pfam" id="PF23598">
    <property type="entry name" value="LRR_14"/>
    <property type="match status" value="1"/>
</dbReference>
<evidence type="ECO:0000313" key="9">
    <source>
        <dbReference type="Proteomes" id="UP001634007"/>
    </source>
</evidence>
<dbReference type="Proteomes" id="UP001634007">
    <property type="component" value="Unassembled WGS sequence"/>
</dbReference>
<feature type="domain" description="Disease resistance R13L4/SHOC-2-like LRR" evidence="7">
    <location>
        <begin position="475"/>
        <end position="774"/>
    </location>
</feature>
<dbReference type="AlphaFoldDB" id="A0ABD3J5Y8"/>
<evidence type="ECO:0000259" key="7">
    <source>
        <dbReference type="Pfam" id="PF23598"/>
    </source>
</evidence>
<dbReference type="InterPro" id="IPR058922">
    <property type="entry name" value="WHD_DRP"/>
</dbReference>
<dbReference type="EMBL" id="JBJKBG010000010">
    <property type="protein sequence ID" value="KAL3720773.1"/>
    <property type="molecule type" value="Genomic_DNA"/>
</dbReference>
<dbReference type="GO" id="GO:0051707">
    <property type="term" value="P:response to other organism"/>
    <property type="evidence" value="ECO:0007669"/>
    <property type="project" value="UniProtKB-ARBA"/>
</dbReference>
<keyword evidence="9" id="KW-1185">Reference proteome</keyword>
<gene>
    <name evidence="8" type="ORF">ACJRO7_005563</name>
</gene>
<evidence type="ECO:0000256" key="4">
    <source>
        <dbReference type="SAM" id="MobiDB-lite"/>
    </source>
</evidence>
<organism evidence="8 9">
    <name type="scientific">Eucalyptus globulus</name>
    <name type="common">Tasmanian blue gum</name>
    <dbReference type="NCBI Taxonomy" id="34317"/>
    <lineage>
        <taxon>Eukaryota</taxon>
        <taxon>Viridiplantae</taxon>
        <taxon>Streptophyta</taxon>
        <taxon>Embryophyta</taxon>
        <taxon>Tracheophyta</taxon>
        <taxon>Spermatophyta</taxon>
        <taxon>Magnoliopsida</taxon>
        <taxon>eudicotyledons</taxon>
        <taxon>Gunneridae</taxon>
        <taxon>Pentapetalae</taxon>
        <taxon>rosids</taxon>
        <taxon>malvids</taxon>
        <taxon>Myrtales</taxon>
        <taxon>Myrtaceae</taxon>
        <taxon>Myrtoideae</taxon>
        <taxon>Eucalypteae</taxon>
        <taxon>Eucalyptus</taxon>
    </lineage>
</organism>
<feature type="domain" description="Disease resistance protein winged helix" evidence="6">
    <location>
        <begin position="295"/>
        <end position="358"/>
    </location>
</feature>
<evidence type="ECO:0000256" key="1">
    <source>
        <dbReference type="ARBA" id="ARBA00022614"/>
    </source>
</evidence>
<dbReference type="SUPFAM" id="SSF52540">
    <property type="entry name" value="P-loop containing nucleoside triphosphate hydrolases"/>
    <property type="match status" value="1"/>
</dbReference>
<keyword evidence="1" id="KW-0433">Leucine-rich repeat</keyword>
<keyword evidence="2" id="KW-0677">Repeat</keyword>
<evidence type="ECO:0000259" key="6">
    <source>
        <dbReference type="Pfam" id="PF23559"/>
    </source>
</evidence>
<sequence length="797" mass="89426">MSDSEVGTSPLDDERSIVASSPSELPKARKMKDESHIVGRDDFANKLVSQLMDERGDCADLRVISVVGEGAIGKTALVRSVCHRVDIKIRFHYCAWVRVGPKPNLVHLMVDLLKQLRVPELRDVDRMDKEKLSDKLLGILMGCCYLIVLDDLCEPQLMDKLMMVLADSRNGSRVIVTTRYSNIPSSIDPWYFKPLTLSPLDGEESEKLLEKCSPAFDVADPPVNLLPLKERILSKSGGSPPKILLLGGLLSATTLDRCTELVNGLPDHPTLQDVVRLSVDDLPKGLEQCALYLTLFPKESQIPTRRLFRLWSAENLVSSVLENGVDAEKCFEILVSRNMVHVAQQRWDGSARSCRLPGSLFDVFYQLARNERFLNIYDCSIHDEGKFDAPRIAIHGNISGGGEAKAQINVPEAGREHSETNAQEAHVEITLAEPHQRMSAKQLCSYLSFNTMKLRTPAGEIAALLKPIVPKKDSSLLRVLDLEGVYKPTLPEELGNILPNLEYLGLRWTLLERLPKSVGLLSRLETLDLKHTNISELPDSILEAENLRYLYMTEVVLDVAARHQLESKKSLNYNIQTIRGLVIEDDSPMLEVLRELTGLRKLALTGKGRAVLEATKHILNMKMLKSLKLQLKDPSCEMSVMSSFHRLRSLSNLYLLGNLGMRSLSELHIPPNLKVLTLSKLGLDEDPMGVLGKLKRLTILRLFGDSYDGETLSVSEGTFPSLRVLKLWRLSNLTKWTIQANAMPCLEDLEIKDCLMWTIDGLGQIKTLEVITLVRERDELKQRVRDMQPNVPIIVKQ</sequence>
<dbReference type="InterPro" id="IPR002182">
    <property type="entry name" value="NB-ARC"/>
</dbReference>
<dbReference type="Gene3D" id="3.80.10.10">
    <property type="entry name" value="Ribonuclease Inhibitor"/>
    <property type="match status" value="1"/>
</dbReference>
<dbReference type="InterPro" id="IPR032675">
    <property type="entry name" value="LRR_dom_sf"/>
</dbReference>
<accession>A0ABD3J5Y8</accession>
<dbReference type="InterPro" id="IPR044974">
    <property type="entry name" value="Disease_R_plants"/>
</dbReference>
<dbReference type="InterPro" id="IPR027417">
    <property type="entry name" value="P-loop_NTPase"/>
</dbReference>
<dbReference type="GO" id="GO:0006952">
    <property type="term" value="P:defense response"/>
    <property type="evidence" value="ECO:0007669"/>
    <property type="project" value="UniProtKB-KW"/>
</dbReference>
<evidence type="ECO:0000256" key="2">
    <source>
        <dbReference type="ARBA" id="ARBA00022737"/>
    </source>
</evidence>
<evidence type="ECO:0000313" key="8">
    <source>
        <dbReference type="EMBL" id="KAL3720773.1"/>
    </source>
</evidence>
<keyword evidence="3" id="KW-0611">Plant defense</keyword>
<feature type="domain" description="NB-ARC" evidence="5">
    <location>
        <begin position="44"/>
        <end position="211"/>
    </location>
</feature>
<evidence type="ECO:0000259" key="5">
    <source>
        <dbReference type="Pfam" id="PF00931"/>
    </source>
</evidence>
<dbReference type="Pfam" id="PF23559">
    <property type="entry name" value="WHD_DRP"/>
    <property type="match status" value="1"/>
</dbReference>
<reference evidence="8 9" key="1">
    <citation type="submission" date="2024-11" db="EMBL/GenBank/DDBJ databases">
        <title>Chromosome-level genome assembly of Eucalyptus globulus Labill. provides insights into its genome evolution.</title>
        <authorList>
            <person name="Li X."/>
        </authorList>
    </citation>
    <scope>NUCLEOTIDE SEQUENCE [LARGE SCALE GENOMIC DNA]</scope>
    <source>
        <strain evidence="8">CL2024</strain>
        <tissue evidence="8">Fresh tender leaves</tissue>
    </source>
</reference>
<proteinExistence type="predicted"/>
<dbReference type="InterPro" id="IPR003591">
    <property type="entry name" value="Leu-rich_rpt_typical-subtyp"/>
</dbReference>
<dbReference type="SUPFAM" id="SSF52047">
    <property type="entry name" value="RNI-like"/>
    <property type="match status" value="1"/>
</dbReference>
<evidence type="ECO:0008006" key="10">
    <source>
        <dbReference type="Google" id="ProtNLM"/>
    </source>
</evidence>
<dbReference type="Gene3D" id="3.40.50.300">
    <property type="entry name" value="P-loop containing nucleotide triphosphate hydrolases"/>
    <property type="match status" value="1"/>
</dbReference>
<dbReference type="Gene3D" id="1.10.10.10">
    <property type="entry name" value="Winged helix-like DNA-binding domain superfamily/Winged helix DNA-binding domain"/>
    <property type="match status" value="1"/>
</dbReference>
<dbReference type="InterPro" id="IPR055414">
    <property type="entry name" value="LRR_R13L4/SHOC2-like"/>
</dbReference>
<evidence type="ECO:0000256" key="3">
    <source>
        <dbReference type="ARBA" id="ARBA00022821"/>
    </source>
</evidence>